<keyword evidence="4 7" id="KW-0812">Transmembrane</keyword>
<dbReference type="Proteomes" id="UP001174909">
    <property type="component" value="Unassembled WGS sequence"/>
</dbReference>
<dbReference type="InterPro" id="IPR000515">
    <property type="entry name" value="MetI-like"/>
</dbReference>
<keyword evidence="5 7" id="KW-1133">Transmembrane helix</keyword>
<dbReference type="GO" id="GO:0005524">
    <property type="term" value="F:ATP binding"/>
    <property type="evidence" value="ECO:0007669"/>
    <property type="project" value="InterPro"/>
</dbReference>
<keyword evidence="3" id="KW-1003">Cell membrane</keyword>
<dbReference type="GO" id="GO:0016887">
    <property type="term" value="F:ATP hydrolysis activity"/>
    <property type="evidence" value="ECO:0007669"/>
    <property type="project" value="InterPro"/>
</dbReference>
<dbReference type="EMBL" id="CASHTH010002947">
    <property type="protein sequence ID" value="CAI8037556.1"/>
    <property type="molecule type" value="Genomic_DNA"/>
</dbReference>
<dbReference type="Pfam" id="PF00528">
    <property type="entry name" value="BPD_transp_1"/>
    <property type="match status" value="1"/>
</dbReference>
<evidence type="ECO:0000259" key="8">
    <source>
        <dbReference type="PROSITE" id="PS50928"/>
    </source>
</evidence>
<comment type="caution">
    <text evidence="9">The sequence shown here is derived from an EMBL/GenBank/DDBJ whole genome shotgun (WGS) entry which is preliminary data.</text>
</comment>
<dbReference type="PANTHER" id="PTHR30151:SF20">
    <property type="entry name" value="ABC TRANSPORTER PERMEASE PROTEIN HI_0355-RELATED"/>
    <property type="match status" value="1"/>
</dbReference>
<dbReference type="PROSITE" id="PS50928">
    <property type="entry name" value="ABC_TM1"/>
    <property type="match status" value="1"/>
</dbReference>
<evidence type="ECO:0000313" key="9">
    <source>
        <dbReference type="EMBL" id="CAI8037556.1"/>
    </source>
</evidence>
<dbReference type="CDD" id="cd06261">
    <property type="entry name" value="TM_PBP2"/>
    <property type="match status" value="1"/>
</dbReference>
<dbReference type="SUPFAM" id="SSF52540">
    <property type="entry name" value="P-loop containing nucleoside triphosphate hydrolases"/>
    <property type="match status" value="1"/>
</dbReference>
<evidence type="ECO:0000313" key="10">
    <source>
        <dbReference type="Proteomes" id="UP001174909"/>
    </source>
</evidence>
<dbReference type="PANTHER" id="PTHR30151">
    <property type="entry name" value="ALKANE SULFONATE ABC TRANSPORTER-RELATED, MEMBRANE SUBUNIT"/>
    <property type="match status" value="1"/>
</dbReference>
<dbReference type="Gene3D" id="3.40.50.300">
    <property type="entry name" value="P-loop containing nucleotide triphosphate hydrolases"/>
    <property type="match status" value="1"/>
</dbReference>
<feature type="transmembrane region" description="Helical" evidence="7">
    <location>
        <begin position="235"/>
        <end position="254"/>
    </location>
</feature>
<dbReference type="InterPro" id="IPR003439">
    <property type="entry name" value="ABC_transporter-like_ATP-bd"/>
</dbReference>
<dbReference type="InterPro" id="IPR035906">
    <property type="entry name" value="MetI-like_sf"/>
</dbReference>
<evidence type="ECO:0000256" key="1">
    <source>
        <dbReference type="ARBA" id="ARBA00004651"/>
    </source>
</evidence>
<protein>
    <submittedName>
        <fullName evidence="9">Probable ABC transporter permease protein HI_0355</fullName>
    </submittedName>
</protein>
<dbReference type="SUPFAM" id="SSF161098">
    <property type="entry name" value="MetI-like"/>
    <property type="match status" value="1"/>
</dbReference>
<dbReference type="GO" id="GO:0005886">
    <property type="term" value="C:plasma membrane"/>
    <property type="evidence" value="ECO:0007669"/>
    <property type="project" value="UniProtKB-SubCell"/>
</dbReference>
<gene>
    <name evidence="9" type="ORF">GBAR_LOCUS21005</name>
</gene>
<name>A0AA35X2L0_GEOBA</name>
<evidence type="ECO:0000256" key="7">
    <source>
        <dbReference type="SAM" id="Phobius"/>
    </source>
</evidence>
<evidence type="ECO:0000256" key="6">
    <source>
        <dbReference type="ARBA" id="ARBA00023136"/>
    </source>
</evidence>
<organism evidence="9 10">
    <name type="scientific">Geodia barretti</name>
    <name type="common">Barrett's horny sponge</name>
    <dbReference type="NCBI Taxonomy" id="519541"/>
    <lineage>
        <taxon>Eukaryota</taxon>
        <taxon>Metazoa</taxon>
        <taxon>Porifera</taxon>
        <taxon>Demospongiae</taxon>
        <taxon>Heteroscleromorpha</taxon>
        <taxon>Tetractinellida</taxon>
        <taxon>Astrophorina</taxon>
        <taxon>Geodiidae</taxon>
        <taxon>Geodia</taxon>
    </lineage>
</organism>
<keyword evidence="2" id="KW-0813">Transport</keyword>
<feature type="transmembrane region" description="Helical" evidence="7">
    <location>
        <begin position="330"/>
        <end position="349"/>
    </location>
</feature>
<dbReference type="Pfam" id="PF00005">
    <property type="entry name" value="ABC_tran"/>
    <property type="match status" value="1"/>
</dbReference>
<evidence type="ECO:0000256" key="3">
    <source>
        <dbReference type="ARBA" id="ARBA00022475"/>
    </source>
</evidence>
<proteinExistence type="predicted"/>
<evidence type="ECO:0000256" key="5">
    <source>
        <dbReference type="ARBA" id="ARBA00022989"/>
    </source>
</evidence>
<evidence type="ECO:0000256" key="4">
    <source>
        <dbReference type="ARBA" id="ARBA00022692"/>
    </source>
</evidence>
<feature type="transmembrane region" description="Helical" evidence="7">
    <location>
        <begin position="176"/>
        <end position="197"/>
    </location>
</feature>
<dbReference type="InterPro" id="IPR027417">
    <property type="entry name" value="P-loop_NTPase"/>
</dbReference>
<comment type="subcellular location">
    <subcellularLocation>
        <location evidence="1">Cell membrane</location>
        <topology evidence="1">Multi-pass membrane protein</topology>
    </subcellularLocation>
</comment>
<dbReference type="Gene3D" id="1.10.3720.10">
    <property type="entry name" value="MetI-like"/>
    <property type="match status" value="1"/>
</dbReference>
<dbReference type="AlphaFoldDB" id="A0AA35X2L0"/>
<sequence length="363" mass="39059">MAQQDLLMPWLSALGNVSLGARLRGEKPDRARALAMLDRVGLGAEADALPHTLSGGMRQRVALARTLMEDRPIVLMDEPFSALDAITRMRLQELAAGLLAGRTVLLVTHDPLEALGWGIASTLTTVCGLLVLVWQAVVWLAETPHYILPGPARVGATWWHHAGLILSHAQTTVLEIVLGLVLGTLLGVVSALVLTYVRPARLWLLPVLVASQAVPVFALAPILVLWLGYGIASKVAMATLIIYFPVAANFFDGLRRTEPGWLDLARAMGASPWRTLWRIRVPAALPALASGVRVAAAVAPIGAVVGEWVGSSAGLGFLMLHANGRMQIDLMFAALLTLAVFAVAIYFIIDHVLRRALHWQPDT</sequence>
<dbReference type="GO" id="GO:0055085">
    <property type="term" value="P:transmembrane transport"/>
    <property type="evidence" value="ECO:0007669"/>
    <property type="project" value="InterPro"/>
</dbReference>
<feature type="domain" description="ABC transmembrane type-1" evidence="8">
    <location>
        <begin position="169"/>
        <end position="349"/>
    </location>
</feature>
<evidence type="ECO:0000256" key="2">
    <source>
        <dbReference type="ARBA" id="ARBA00022448"/>
    </source>
</evidence>
<accession>A0AA35X2L0</accession>
<feature type="transmembrane region" description="Helical" evidence="7">
    <location>
        <begin position="115"/>
        <end position="141"/>
    </location>
</feature>
<keyword evidence="10" id="KW-1185">Reference proteome</keyword>
<reference evidence="9" key="1">
    <citation type="submission" date="2023-03" db="EMBL/GenBank/DDBJ databases">
        <authorList>
            <person name="Steffen K."/>
            <person name="Cardenas P."/>
        </authorList>
    </citation>
    <scope>NUCLEOTIDE SEQUENCE</scope>
</reference>
<feature type="transmembrane region" description="Helical" evidence="7">
    <location>
        <begin position="204"/>
        <end position="229"/>
    </location>
</feature>
<keyword evidence="6 7" id="KW-0472">Membrane</keyword>